<dbReference type="PANTHER" id="PTHR13239">
    <property type="entry name" value="PROTEIN REQUIRED FOR HYPHAL ANASTOMOSIS HAM-2"/>
    <property type="match status" value="1"/>
</dbReference>
<dbReference type="Pfam" id="PF11882">
    <property type="entry name" value="DUF3402"/>
    <property type="match status" value="1"/>
</dbReference>
<dbReference type="InterPro" id="IPR021819">
    <property type="entry name" value="Far11/STRP_C"/>
</dbReference>
<feature type="compositionally biased region" description="Pro residues" evidence="1">
    <location>
        <begin position="641"/>
        <end position="651"/>
    </location>
</feature>
<dbReference type="EMBL" id="KQ085923">
    <property type="protein sequence ID" value="KLO15868.1"/>
    <property type="molecule type" value="Genomic_DNA"/>
</dbReference>
<gene>
    <name evidence="4" type="ORF">SCHPADRAFT_870452</name>
</gene>
<dbReference type="AlphaFoldDB" id="A0A0H2S236"/>
<dbReference type="Pfam" id="PF07923">
    <property type="entry name" value="N1221"/>
    <property type="match status" value="1"/>
</dbReference>
<feature type="compositionally biased region" description="Polar residues" evidence="1">
    <location>
        <begin position="9"/>
        <end position="27"/>
    </location>
</feature>
<keyword evidence="5" id="KW-1185">Reference proteome</keyword>
<evidence type="ECO:0000256" key="1">
    <source>
        <dbReference type="SAM" id="MobiDB-lite"/>
    </source>
</evidence>
<evidence type="ECO:0000259" key="2">
    <source>
        <dbReference type="SMART" id="SM01292"/>
    </source>
</evidence>
<feature type="compositionally biased region" description="Polar residues" evidence="1">
    <location>
        <begin position="630"/>
        <end position="640"/>
    </location>
</feature>
<feature type="region of interest" description="Disordered" evidence="1">
    <location>
        <begin position="379"/>
        <end position="445"/>
    </location>
</feature>
<accession>A0A0H2S236</accession>
<feature type="domain" description="Far11/STRP N-terminal" evidence="2">
    <location>
        <begin position="64"/>
        <end position="344"/>
    </location>
</feature>
<protein>
    <submittedName>
        <fullName evidence="4">N1221-domain-containing protein</fullName>
    </submittedName>
</protein>
<dbReference type="SMART" id="SM01293">
    <property type="entry name" value="DUF3402"/>
    <property type="match status" value="1"/>
</dbReference>
<feature type="region of interest" description="Disordered" evidence="1">
    <location>
        <begin position="630"/>
        <end position="654"/>
    </location>
</feature>
<dbReference type="STRING" id="27342.A0A0H2S236"/>
<organism evidence="4 5">
    <name type="scientific">Schizopora paradoxa</name>
    <dbReference type="NCBI Taxonomy" id="27342"/>
    <lineage>
        <taxon>Eukaryota</taxon>
        <taxon>Fungi</taxon>
        <taxon>Dikarya</taxon>
        <taxon>Basidiomycota</taxon>
        <taxon>Agaricomycotina</taxon>
        <taxon>Agaricomycetes</taxon>
        <taxon>Hymenochaetales</taxon>
        <taxon>Schizoporaceae</taxon>
        <taxon>Schizopora</taxon>
    </lineage>
</organism>
<dbReference type="PANTHER" id="PTHR13239:SF4">
    <property type="entry name" value="AT25231P"/>
    <property type="match status" value="1"/>
</dbReference>
<name>A0A0H2S236_9AGAM</name>
<evidence type="ECO:0000313" key="4">
    <source>
        <dbReference type="EMBL" id="KLO15868.1"/>
    </source>
</evidence>
<sequence length="1141" mass="128166">MHQELINLITTGTLDRNTPNSAMNEANGNADDSLVPPSPVNVGGALPQPGNPSNLLFGLPKSKAQIYDFQYEDEETLMKEINELYSYAENPQLADNVKCWEGSFDGEWTQTPSEKRVAHLNYLLEGLEHKDIEVRYYSSKRILYLVQGIYGETASTEEQIHWMIENCKMVRDLNGIGTIMMAIKLSSSRHDMLATISDEDLQRIDFTPEAKADIMEDINSELFMYYSIFYHMVEVLKSYEGFGEELMSLDPPVPIFFFNLLAGLREKSVKNYPVKKLLLLTWKSLLACFGGMRDIPRVKAIARELHKLPADKEELPIKSSPFDIQMFRDDTAVKYPTFVPEASNWKASCGNGSSEVPPASSLPTPEKLAQVFAPIPIRPHYHHGDEQDFHPPGSAVQGVGSTHPAGHPPQGNPLYNPTPVPQSLTPAPTPPPNPKPKKQQYQTDQNRPFLFPFSRSTRYNEPGRLVPFAIDEADKLYNKHMRVSLSLLQMWRTREDCMIAESGLQRSSADGLTDTLESALGHNAGAEKRPESDFNDEDPSLVPEEHQDMVQLNAMLAETEGKIKEATKKGDIKEVNELKQRKEDIIRLRRVEQIYSAALPILPALSAALVKLLMATLHANIPNVPPPSASGTNFPMLNSPEQPPPPPPPPTMEEMDVMRHREITNEAVSAIILLLLKWFKVSHVMKHHYFGQLLLDTNCLLLIMKMFILQDLAVHVQSRAESPKDGFFRYCQSHHSKNAGIIGEDDELRMDRMIEKSKRHITVVKNDKEEDVEVLTGYSWRNFFSGINFLKIMQKLSKGRSHRIWLLVQFKSTVVLKRMIKIPQPVLQMQVLKLIKSQVPYCGRKWRTTNMKVITSIYLKLRPDLRDEWLTMTEVDDVQDALAQEQALRKLVKFYNSNRYGTVAAHAAAQHNRHGRSSSIAEAPLVGMQAPPETLALLRPIGTPNVVEADVFPPLRAQIPDRSNFLPYMAEDLAFEEEYEDYISDLGLSGPHEEHPGTEGLPLFGGMSVWRHPHFHVPEMNDGMSDSESIGSIDFGDEAKLDVSIADSDRDSIDENRNNWEHMSPKTMAALPKSPVGVHRRSSSGSSLRPVIPFGLDDGSAVDLDGDDDIDEAELGPVPRESDGPFPGSAGVDEVEYAYGL</sequence>
<dbReference type="GO" id="GO:0007010">
    <property type="term" value="P:cytoskeleton organization"/>
    <property type="evidence" value="ECO:0007669"/>
    <property type="project" value="TreeGrafter"/>
</dbReference>
<feature type="compositionally biased region" description="Low complexity" evidence="1">
    <location>
        <begin position="1083"/>
        <end position="1103"/>
    </location>
</feature>
<dbReference type="InterPro" id="IPR012486">
    <property type="entry name" value="Far11/STRP_N"/>
</dbReference>
<dbReference type="Proteomes" id="UP000053477">
    <property type="component" value="Unassembled WGS sequence"/>
</dbReference>
<reference evidence="4 5" key="1">
    <citation type="submission" date="2015-04" db="EMBL/GenBank/DDBJ databases">
        <title>Complete genome sequence of Schizopora paradoxa KUC8140, a cosmopolitan wood degrader in East Asia.</title>
        <authorList>
            <consortium name="DOE Joint Genome Institute"/>
            <person name="Min B."/>
            <person name="Park H."/>
            <person name="Jang Y."/>
            <person name="Kim J.-J."/>
            <person name="Kim K.H."/>
            <person name="Pangilinan J."/>
            <person name="Lipzen A."/>
            <person name="Riley R."/>
            <person name="Grigoriev I.V."/>
            <person name="Spatafora J.W."/>
            <person name="Choi I.-G."/>
        </authorList>
    </citation>
    <scope>NUCLEOTIDE SEQUENCE [LARGE SCALE GENOMIC DNA]</scope>
    <source>
        <strain evidence="4 5">KUC8140</strain>
    </source>
</reference>
<evidence type="ECO:0000313" key="5">
    <source>
        <dbReference type="Proteomes" id="UP000053477"/>
    </source>
</evidence>
<feature type="region of interest" description="Disordered" evidence="1">
    <location>
        <begin position="1072"/>
        <end position="1133"/>
    </location>
</feature>
<dbReference type="InParanoid" id="A0A0H2S236"/>
<feature type="domain" description="Far11/STRP C-terminal" evidence="3">
    <location>
        <begin position="467"/>
        <end position="979"/>
    </location>
</feature>
<proteinExistence type="predicted"/>
<feature type="region of interest" description="Disordered" evidence="1">
    <location>
        <begin position="9"/>
        <end position="32"/>
    </location>
</feature>
<dbReference type="InterPro" id="IPR018247">
    <property type="entry name" value="EF_Hand_1_Ca_BS"/>
</dbReference>
<evidence type="ECO:0000259" key="3">
    <source>
        <dbReference type="SMART" id="SM01293"/>
    </source>
</evidence>
<feature type="compositionally biased region" description="Acidic residues" evidence="1">
    <location>
        <begin position="1104"/>
        <end position="1114"/>
    </location>
</feature>
<dbReference type="InterPro" id="IPR040185">
    <property type="entry name" value="Far11/STRP"/>
</dbReference>
<dbReference type="GO" id="GO:0005829">
    <property type="term" value="C:cytosol"/>
    <property type="evidence" value="ECO:0007669"/>
    <property type="project" value="TreeGrafter"/>
</dbReference>
<dbReference type="FunCoup" id="A0A0H2S236">
    <property type="interactions" value="420"/>
</dbReference>
<dbReference type="PROSITE" id="PS00018">
    <property type="entry name" value="EF_HAND_1"/>
    <property type="match status" value="1"/>
</dbReference>
<feature type="compositionally biased region" description="Pro residues" evidence="1">
    <location>
        <begin position="406"/>
        <end position="420"/>
    </location>
</feature>
<dbReference type="OrthoDB" id="18234at2759"/>
<dbReference type="SMART" id="SM01292">
    <property type="entry name" value="N1221"/>
    <property type="match status" value="1"/>
</dbReference>